<organism evidence="2">
    <name type="scientific">Aspergillus arachidicola</name>
    <dbReference type="NCBI Taxonomy" id="656916"/>
    <lineage>
        <taxon>Eukaryota</taxon>
        <taxon>Fungi</taxon>
        <taxon>Dikarya</taxon>
        <taxon>Ascomycota</taxon>
        <taxon>Pezizomycotina</taxon>
        <taxon>Eurotiomycetes</taxon>
        <taxon>Eurotiomycetidae</taxon>
        <taxon>Eurotiales</taxon>
        <taxon>Aspergillaceae</taxon>
        <taxon>Aspergillus</taxon>
        <taxon>Aspergillus subgen. Circumdati</taxon>
    </lineage>
</organism>
<sequence>MSNLKKKCIQAAYRIQCPLQEQYNEDNINRPYGYPLEAYKSSSSLPSVYSKIHTMRPLLPFIVLPLAALATPLENRTSPLTRRQVTSVSPAETSSSTGNPRMIRTPVMRFITWLQPARLAMGPKSLPN</sequence>
<gene>
    <name evidence="2" type="ORF">BDV24DRAFT_137007</name>
</gene>
<name>A0A5N6Y0T9_9EURO</name>
<proteinExistence type="predicted"/>
<evidence type="ECO:0000313" key="2">
    <source>
        <dbReference type="EMBL" id="KAE8339044.1"/>
    </source>
</evidence>
<feature type="region of interest" description="Disordered" evidence="1">
    <location>
        <begin position="76"/>
        <end position="100"/>
    </location>
</feature>
<protein>
    <submittedName>
        <fullName evidence="2">Uncharacterized protein</fullName>
    </submittedName>
</protein>
<dbReference type="Proteomes" id="UP000325558">
    <property type="component" value="Unassembled WGS sequence"/>
</dbReference>
<feature type="compositionally biased region" description="Polar residues" evidence="1">
    <location>
        <begin position="76"/>
        <end position="99"/>
    </location>
</feature>
<evidence type="ECO:0000256" key="1">
    <source>
        <dbReference type="SAM" id="MobiDB-lite"/>
    </source>
</evidence>
<reference evidence="2" key="1">
    <citation type="submission" date="2019-04" db="EMBL/GenBank/DDBJ databases">
        <title>Friends and foes A comparative genomics study of 23 Aspergillus species from section Flavi.</title>
        <authorList>
            <consortium name="DOE Joint Genome Institute"/>
            <person name="Kjaerbolling I."/>
            <person name="Vesth T."/>
            <person name="Frisvad J.C."/>
            <person name="Nybo J.L."/>
            <person name="Theobald S."/>
            <person name="Kildgaard S."/>
            <person name="Isbrandt T."/>
            <person name="Kuo A."/>
            <person name="Sato A."/>
            <person name="Lyhne E.K."/>
            <person name="Kogle M.E."/>
            <person name="Wiebenga A."/>
            <person name="Kun R.S."/>
            <person name="Lubbers R.J."/>
            <person name="Makela M.R."/>
            <person name="Barry K."/>
            <person name="Chovatia M."/>
            <person name="Clum A."/>
            <person name="Daum C."/>
            <person name="Haridas S."/>
            <person name="He G."/>
            <person name="LaButti K."/>
            <person name="Lipzen A."/>
            <person name="Mondo S."/>
            <person name="Riley R."/>
            <person name="Salamov A."/>
            <person name="Simmons B.A."/>
            <person name="Magnuson J.K."/>
            <person name="Henrissat B."/>
            <person name="Mortensen U.H."/>
            <person name="Larsen T.O."/>
            <person name="Devries R.P."/>
            <person name="Grigoriev I.V."/>
            <person name="Machida M."/>
            <person name="Baker S.E."/>
            <person name="Andersen M.R."/>
        </authorList>
    </citation>
    <scope>NUCLEOTIDE SEQUENCE</scope>
    <source>
        <strain evidence="2">CBS 117612</strain>
    </source>
</reference>
<accession>A0A5N6Y0T9</accession>
<dbReference type="EMBL" id="ML737161">
    <property type="protein sequence ID" value="KAE8339044.1"/>
    <property type="molecule type" value="Genomic_DNA"/>
</dbReference>
<dbReference type="AlphaFoldDB" id="A0A5N6Y0T9"/>